<organism evidence="2">
    <name type="scientific">hydrothermal vent metagenome</name>
    <dbReference type="NCBI Taxonomy" id="652676"/>
    <lineage>
        <taxon>unclassified sequences</taxon>
        <taxon>metagenomes</taxon>
        <taxon>ecological metagenomes</taxon>
    </lineage>
</organism>
<proteinExistence type="predicted"/>
<dbReference type="EMBL" id="FPHM01000075">
    <property type="protein sequence ID" value="SFV62466.1"/>
    <property type="molecule type" value="Genomic_DNA"/>
</dbReference>
<accession>A0A1W1C9L5</accession>
<keyword evidence="1" id="KW-0472">Membrane</keyword>
<gene>
    <name evidence="2" type="ORF">MNB_SV-13-1856</name>
</gene>
<reference evidence="2" key="1">
    <citation type="submission" date="2016-10" db="EMBL/GenBank/DDBJ databases">
        <authorList>
            <person name="de Groot N.N."/>
        </authorList>
    </citation>
    <scope>NUCLEOTIDE SEQUENCE</scope>
</reference>
<evidence type="ECO:0000256" key="1">
    <source>
        <dbReference type="SAM" id="Phobius"/>
    </source>
</evidence>
<name>A0A1W1C9L5_9ZZZZ</name>
<evidence type="ECO:0000313" key="2">
    <source>
        <dbReference type="EMBL" id="SFV62466.1"/>
    </source>
</evidence>
<sequence length="146" mass="16479">MKNLIENVALLLVVLLMIAIVFFIVQFNLIEDENTFEVLKTEQNTSMKNTVKRKSYLNTLEGYGNDTEVNVDARKENDINIVRIQSELSDDILGDTIDDSSKNAYTQNIEKYSDSASKEDNTGKAKKVEKEKNLEEVGLAIDALDL</sequence>
<protein>
    <submittedName>
        <fullName evidence="2">Uncharacterized protein</fullName>
    </submittedName>
</protein>
<keyword evidence="1" id="KW-0812">Transmembrane</keyword>
<dbReference type="AlphaFoldDB" id="A0A1W1C9L5"/>
<keyword evidence="1" id="KW-1133">Transmembrane helix</keyword>
<feature type="transmembrane region" description="Helical" evidence="1">
    <location>
        <begin position="7"/>
        <end position="29"/>
    </location>
</feature>